<reference evidence="2 3" key="1">
    <citation type="submission" date="2020-01" db="EMBL/GenBank/DDBJ databases">
        <authorList>
            <person name="Lee S.D."/>
        </authorList>
    </citation>
    <scope>NUCLEOTIDE SEQUENCE [LARGE SCALE GENOMIC DNA]</scope>
    <source>
        <strain evidence="2 3">SAP-35</strain>
    </source>
</reference>
<dbReference type="Pfam" id="PF08668">
    <property type="entry name" value="HDOD"/>
    <property type="match status" value="1"/>
</dbReference>
<dbReference type="PROSITE" id="PS51833">
    <property type="entry name" value="HDOD"/>
    <property type="match status" value="1"/>
</dbReference>
<name>A0ABX0FVI5_9BURK</name>
<evidence type="ECO:0000313" key="2">
    <source>
        <dbReference type="EMBL" id="NGZ88469.1"/>
    </source>
</evidence>
<organism evidence="2 3">
    <name type="scientific">Duganella aceris</name>
    <dbReference type="NCBI Taxonomy" id="2703883"/>
    <lineage>
        <taxon>Bacteria</taxon>
        <taxon>Pseudomonadati</taxon>
        <taxon>Pseudomonadota</taxon>
        <taxon>Betaproteobacteria</taxon>
        <taxon>Burkholderiales</taxon>
        <taxon>Oxalobacteraceae</taxon>
        <taxon>Telluria group</taxon>
        <taxon>Duganella</taxon>
    </lineage>
</organism>
<gene>
    <name evidence="2" type="ORF">GW587_29970</name>
</gene>
<dbReference type="RefSeq" id="WP_166108586.1">
    <property type="nucleotide sequence ID" value="NZ_JAADJT010000023.1"/>
</dbReference>
<dbReference type="InterPro" id="IPR013976">
    <property type="entry name" value="HDOD"/>
</dbReference>
<reference evidence="3" key="2">
    <citation type="submission" date="2023-07" db="EMBL/GenBank/DDBJ databases">
        <title>Duganella aceri sp. nov., isolated from tree sap.</title>
        <authorList>
            <person name="Kim I.S."/>
        </authorList>
    </citation>
    <scope>NUCLEOTIDE SEQUENCE [LARGE SCALE GENOMIC DNA]</scope>
    <source>
        <strain evidence="3">SAP-35</strain>
    </source>
</reference>
<accession>A0ABX0FVI5</accession>
<dbReference type="InterPro" id="IPR052340">
    <property type="entry name" value="RNase_Y/CdgJ"/>
</dbReference>
<evidence type="ECO:0000259" key="1">
    <source>
        <dbReference type="PROSITE" id="PS51833"/>
    </source>
</evidence>
<sequence>MSAPEISLYPLVALHAVSNAHNEWVALSFDLSAAEGDPFQAALTLLKTPDVFAALAPLDCILPVPHPHLLELSHLSTLPPNRVILRVPAAACADVAVQKKLAGYADAGYRIMVEGVADGSAATMCSARSLMVDASLVMPPVLALVAQPGPHLATGMHSEGRIAECAKAGFSWFAGDFALHPSHDISVGDGTSRKRLLALLGMLARDADSRELEVLLKQDPALSYHLLKLVNSAAFALSSPIHSFGQAINVLGRRQLQRWLQLLLYARQQDDGLANPLLPLAAVRAAQMEALAKALGWDRDQQDMAFVAGVFSLLDVLLAMPMTEIVAALSLDLDVVMALLDRAGPLGDLLKLVEHHDRAGLEQAGIDAETYWQAQLQAYHWAIQVSRNL</sequence>
<dbReference type="EMBL" id="JAADJT010000023">
    <property type="protein sequence ID" value="NGZ88469.1"/>
    <property type="molecule type" value="Genomic_DNA"/>
</dbReference>
<dbReference type="PANTHER" id="PTHR33525">
    <property type="match status" value="1"/>
</dbReference>
<proteinExistence type="predicted"/>
<evidence type="ECO:0000313" key="3">
    <source>
        <dbReference type="Proteomes" id="UP000666369"/>
    </source>
</evidence>
<dbReference type="PANTHER" id="PTHR33525:SF4">
    <property type="entry name" value="CYCLIC DI-GMP PHOSPHODIESTERASE CDGJ"/>
    <property type="match status" value="1"/>
</dbReference>
<dbReference type="SUPFAM" id="SSF109604">
    <property type="entry name" value="HD-domain/PDEase-like"/>
    <property type="match status" value="1"/>
</dbReference>
<comment type="caution">
    <text evidence="2">The sequence shown here is derived from an EMBL/GenBank/DDBJ whole genome shotgun (WGS) entry which is preliminary data.</text>
</comment>
<keyword evidence="3" id="KW-1185">Reference proteome</keyword>
<protein>
    <submittedName>
        <fullName evidence="2">HDOD domain-containing protein</fullName>
    </submittedName>
</protein>
<dbReference type="Proteomes" id="UP000666369">
    <property type="component" value="Unassembled WGS sequence"/>
</dbReference>
<dbReference type="Gene3D" id="1.10.3210.10">
    <property type="entry name" value="Hypothetical protein af1432"/>
    <property type="match status" value="1"/>
</dbReference>
<feature type="domain" description="HDOD" evidence="1">
    <location>
        <begin position="189"/>
        <end position="381"/>
    </location>
</feature>